<dbReference type="CDD" id="cd06257">
    <property type="entry name" value="DnaJ"/>
    <property type="match status" value="1"/>
</dbReference>
<dbReference type="PANTHER" id="PTHR44579">
    <property type="entry name" value="OS01G0730500 PROTEIN"/>
    <property type="match status" value="1"/>
</dbReference>
<reference evidence="3" key="2">
    <citation type="journal article" date="2018" name="Plant J.">
        <title>The Sorghum bicolor reference genome: improved assembly, gene annotations, a transcriptome atlas, and signatures of genome organization.</title>
        <authorList>
            <person name="McCormick R.F."/>
            <person name="Truong S.K."/>
            <person name="Sreedasyam A."/>
            <person name="Jenkins J."/>
            <person name="Shu S."/>
            <person name="Sims D."/>
            <person name="Kennedy M."/>
            <person name="Amirebrahimi M."/>
            <person name="Weers B.D."/>
            <person name="McKinley B."/>
            <person name="Mattison A."/>
            <person name="Morishige D.T."/>
            <person name="Grimwood J."/>
            <person name="Schmutz J."/>
            <person name="Mullet J.E."/>
        </authorList>
    </citation>
    <scope>NUCLEOTIDE SEQUENCE [LARGE SCALE GENOMIC DNA]</scope>
    <source>
        <strain evidence="3">cv. BTx623</strain>
    </source>
</reference>
<dbReference type="GO" id="GO:0005783">
    <property type="term" value="C:endoplasmic reticulum"/>
    <property type="evidence" value="ECO:0007669"/>
    <property type="project" value="UniProtKB-ARBA"/>
</dbReference>
<name>C5XJ22_SORBI</name>
<evidence type="ECO:0000313" key="3">
    <source>
        <dbReference type="Proteomes" id="UP000000768"/>
    </source>
</evidence>
<dbReference type="EMBL" id="CM000762">
    <property type="protein sequence ID" value="EES01416.1"/>
    <property type="molecule type" value="Genomic_DNA"/>
</dbReference>
<dbReference type="InParanoid" id="C5XJ22"/>
<dbReference type="HOGENOM" id="CLU_2517068_0_0_1"/>
<dbReference type="Pfam" id="PF00226">
    <property type="entry name" value="DnaJ"/>
    <property type="match status" value="1"/>
</dbReference>
<keyword evidence="3" id="KW-1185">Reference proteome</keyword>
<dbReference type="SUPFAM" id="SSF46565">
    <property type="entry name" value="Chaperone J-domain"/>
    <property type="match status" value="1"/>
</dbReference>
<dbReference type="eggNOG" id="KOG0716">
    <property type="taxonomic scope" value="Eukaryota"/>
</dbReference>
<protein>
    <recommendedName>
        <fullName evidence="1">J domain-containing protein</fullName>
    </recommendedName>
</protein>
<dbReference type="Gene3D" id="1.10.287.110">
    <property type="entry name" value="DnaJ domain"/>
    <property type="match status" value="1"/>
</dbReference>
<dbReference type="PANTHER" id="PTHR44579:SF2">
    <property type="entry name" value="OS01G0730500 PROTEIN"/>
    <property type="match status" value="1"/>
</dbReference>
<sequence length="85" mass="9920">MPDVTLKQIKKAYYNCMKSCHPDLSGNDPDMTNFCMFINEVYYMDARTMLTCVLRSFKIEEDFGRARVYDQSGSTELIQKAIDSW</sequence>
<reference evidence="2 3" key="1">
    <citation type="journal article" date="2009" name="Nature">
        <title>The Sorghum bicolor genome and the diversification of grasses.</title>
        <authorList>
            <person name="Paterson A.H."/>
            <person name="Bowers J.E."/>
            <person name="Bruggmann R."/>
            <person name="Dubchak I."/>
            <person name="Grimwood J."/>
            <person name="Gundlach H."/>
            <person name="Haberer G."/>
            <person name="Hellsten U."/>
            <person name="Mitros T."/>
            <person name="Poliakov A."/>
            <person name="Schmutz J."/>
            <person name="Spannagl M."/>
            <person name="Tang H."/>
            <person name="Wang X."/>
            <person name="Wicker T."/>
            <person name="Bharti A.K."/>
            <person name="Chapman J."/>
            <person name="Feltus F.A."/>
            <person name="Gowik U."/>
            <person name="Grigoriev I.V."/>
            <person name="Lyons E."/>
            <person name="Maher C.A."/>
            <person name="Martis M."/>
            <person name="Narechania A."/>
            <person name="Otillar R.P."/>
            <person name="Penning B.W."/>
            <person name="Salamov A.A."/>
            <person name="Wang Y."/>
            <person name="Zhang L."/>
            <person name="Carpita N.C."/>
            <person name="Freeling M."/>
            <person name="Gingle A.R."/>
            <person name="Hash C.T."/>
            <person name="Keller B."/>
            <person name="Klein P."/>
            <person name="Kresovich S."/>
            <person name="McCann M.C."/>
            <person name="Ming R."/>
            <person name="Peterson D.G."/>
            <person name="Mehboob-ur-Rahman"/>
            <person name="Ware D."/>
            <person name="Westhoff P."/>
            <person name="Mayer K.F."/>
            <person name="Messing J."/>
            <person name="Rokhsar D.S."/>
        </authorList>
    </citation>
    <scope>NUCLEOTIDE SEQUENCE [LARGE SCALE GENOMIC DNA]</scope>
    <source>
        <strain evidence="3">cv. BTx623</strain>
    </source>
</reference>
<dbReference type="AlphaFoldDB" id="C5XJ22"/>
<dbReference type="InterPro" id="IPR001623">
    <property type="entry name" value="DnaJ_domain"/>
</dbReference>
<accession>C5XJ22</accession>
<gene>
    <name evidence="2" type="ORF">SORBI_3003G285400</name>
</gene>
<proteinExistence type="predicted"/>
<evidence type="ECO:0000313" key="2">
    <source>
        <dbReference type="EMBL" id="EES01416.1"/>
    </source>
</evidence>
<dbReference type="InterPro" id="IPR036869">
    <property type="entry name" value="J_dom_sf"/>
</dbReference>
<evidence type="ECO:0000259" key="1">
    <source>
        <dbReference type="Pfam" id="PF00226"/>
    </source>
</evidence>
<dbReference type="Gramene" id="EES01416">
    <property type="protein sequence ID" value="EES01416"/>
    <property type="gene ID" value="SORBI_3003G285400"/>
</dbReference>
<feature type="domain" description="J" evidence="1">
    <location>
        <begin position="2"/>
        <end position="42"/>
    </location>
</feature>
<organism evidence="2 3">
    <name type="scientific">Sorghum bicolor</name>
    <name type="common">Sorghum</name>
    <name type="synonym">Sorghum vulgare</name>
    <dbReference type="NCBI Taxonomy" id="4558"/>
    <lineage>
        <taxon>Eukaryota</taxon>
        <taxon>Viridiplantae</taxon>
        <taxon>Streptophyta</taxon>
        <taxon>Embryophyta</taxon>
        <taxon>Tracheophyta</taxon>
        <taxon>Spermatophyta</taxon>
        <taxon>Magnoliopsida</taxon>
        <taxon>Liliopsida</taxon>
        <taxon>Poales</taxon>
        <taxon>Poaceae</taxon>
        <taxon>PACMAD clade</taxon>
        <taxon>Panicoideae</taxon>
        <taxon>Andropogonodae</taxon>
        <taxon>Andropogoneae</taxon>
        <taxon>Sorghinae</taxon>
        <taxon>Sorghum</taxon>
    </lineage>
</organism>
<dbReference type="Proteomes" id="UP000000768">
    <property type="component" value="Chromosome 3"/>
</dbReference>
<dbReference type="STRING" id="4558.C5XJ22"/>